<protein>
    <recommendedName>
        <fullName evidence="1">protein acetyllysine N-acetyltransferase</fullName>
        <ecNumber evidence="1">2.3.1.286</ecNumber>
    </recommendedName>
</protein>
<proteinExistence type="predicted"/>
<dbReference type="InterPro" id="IPR029035">
    <property type="entry name" value="DHS-like_NAD/FAD-binding_dom"/>
</dbReference>
<dbReference type="GO" id="GO:0017136">
    <property type="term" value="F:histone deacetylase activity, NAD-dependent"/>
    <property type="evidence" value="ECO:0007669"/>
    <property type="project" value="TreeGrafter"/>
</dbReference>
<feature type="binding site" evidence="4">
    <location>
        <position position="162"/>
    </location>
    <ligand>
        <name>Zn(2+)</name>
        <dbReference type="ChEBI" id="CHEBI:29105"/>
    </ligand>
</feature>
<dbReference type="InterPro" id="IPR026590">
    <property type="entry name" value="Ssirtuin_cat_dom"/>
</dbReference>
<feature type="domain" description="Deacetylase sirtuin-type" evidence="5">
    <location>
        <begin position="4"/>
        <end position="258"/>
    </location>
</feature>
<comment type="caution">
    <text evidence="6">The sequence shown here is derived from an EMBL/GenBank/DDBJ whole genome shotgun (WGS) entry which is preliminary data.</text>
</comment>
<evidence type="ECO:0000313" key="6">
    <source>
        <dbReference type="EMBL" id="REG11107.1"/>
    </source>
</evidence>
<dbReference type="OrthoDB" id="9800582at2"/>
<evidence type="ECO:0000259" key="5">
    <source>
        <dbReference type="PROSITE" id="PS50305"/>
    </source>
</evidence>
<reference evidence="6 7" key="1">
    <citation type="submission" date="2018-08" db="EMBL/GenBank/DDBJ databases">
        <title>Genomic Encyclopedia of Type Strains, Phase IV (KMG-IV): sequencing the most valuable type-strain genomes for metagenomic binning, comparative biology and taxonomic classification.</title>
        <authorList>
            <person name="Goeker M."/>
        </authorList>
    </citation>
    <scope>NUCLEOTIDE SEQUENCE [LARGE SCALE GENOMIC DNA]</scope>
    <source>
        <strain evidence="6 7">DSM 23923</strain>
    </source>
</reference>
<feature type="binding site" evidence="4">
    <location>
        <position position="134"/>
    </location>
    <ligand>
        <name>Zn(2+)</name>
        <dbReference type="ChEBI" id="CHEBI:29105"/>
    </ligand>
</feature>
<sequence>MEHSPQIDQQIEQAAQLLKNAGNAVAFTGAGISTPSGIPDFRSPGSGLWEHYDPFEVASLSAFKHHPEKFYDWIRPLAHTARAAQPNLAHKGLAALEKAGLIQAVITQNIDGLHQKAGSQKVIELHGSAQSAHCMQCGKLYGEDWLTDETLVQDNYPRCTVCGGVLKPDVVLFEEMLPAQAWNEAQELCEKADVIFVIGSSLGVAPANYLPESGLRRGAGLIINTQSDTHLDRYADVVIREDLNEIVPAICWNALGTP</sequence>
<dbReference type="NCBIfam" id="NF001753">
    <property type="entry name" value="PRK00481.1-3"/>
    <property type="match status" value="1"/>
</dbReference>
<dbReference type="PROSITE" id="PS50305">
    <property type="entry name" value="SIRTUIN"/>
    <property type="match status" value="1"/>
</dbReference>
<evidence type="ECO:0000256" key="4">
    <source>
        <dbReference type="PROSITE-ProRule" id="PRU00236"/>
    </source>
</evidence>
<dbReference type="EMBL" id="QUMS01000001">
    <property type="protein sequence ID" value="REG11107.1"/>
    <property type="molecule type" value="Genomic_DNA"/>
</dbReference>
<dbReference type="GO" id="GO:0046872">
    <property type="term" value="F:metal ion binding"/>
    <property type="evidence" value="ECO:0007669"/>
    <property type="project" value="UniProtKB-KW"/>
</dbReference>
<evidence type="ECO:0000313" key="7">
    <source>
        <dbReference type="Proteomes" id="UP000256388"/>
    </source>
</evidence>
<keyword evidence="7" id="KW-1185">Reference proteome</keyword>
<dbReference type="SUPFAM" id="SSF52467">
    <property type="entry name" value="DHS-like NAD/FAD-binding domain"/>
    <property type="match status" value="1"/>
</dbReference>
<dbReference type="PANTHER" id="PTHR11085">
    <property type="entry name" value="NAD-DEPENDENT PROTEIN DEACYLASE SIRTUIN-5, MITOCHONDRIAL-RELATED"/>
    <property type="match status" value="1"/>
</dbReference>
<dbReference type="InterPro" id="IPR026591">
    <property type="entry name" value="Sirtuin_cat_small_dom_sf"/>
</dbReference>
<keyword evidence="4" id="KW-0862">Zinc</keyword>
<dbReference type="Pfam" id="PF02146">
    <property type="entry name" value="SIR2"/>
    <property type="match status" value="1"/>
</dbReference>
<organism evidence="6 7">
    <name type="scientific">Pelolinea submarina</name>
    <dbReference type="NCBI Taxonomy" id="913107"/>
    <lineage>
        <taxon>Bacteria</taxon>
        <taxon>Bacillati</taxon>
        <taxon>Chloroflexota</taxon>
        <taxon>Anaerolineae</taxon>
        <taxon>Anaerolineales</taxon>
        <taxon>Anaerolineaceae</taxon>
        <taxon>Pelolinea</taxon>
    </lineage>
</organism>
<dbReference type="Gene3D" id="3.40.50.1220">
    <property type="entry name" value="TPP-binding domain"/>
    <property type="match status" value="1"/>
</dbReference>
<feature type="binding site" evidence="4">
    <location>
        <position position="159"/>
    </location>
    <ligand>
        <name>Zn(2+)</name>
        <dbReference type="ChEBI" id="CHEBI:29105"/>
    </ligand>
</feature>
<dbReference type="PANTHER" id="PTHR11085:SF10">
    <property type="entry name" value="NAD-DEPENDENT PROTEIN DEACYLASE SIRTUIN-5, MITOCHONDRIAL-RELATED"/>
    <property type="match status" value="1"/>
</dbReference>
<keyword evidence="2" id="KW-0808">Transferase</keyword>
<keyword evidence="3" id="KW-0520">NAD</keyword>
<feature type="binding site" evidence="4">
    <location>
        <position position="137"/>
    </location>
    <ligand>
        <name>Zn(2+)</name>
        <dbReference type="ChEBI" id="CHEBI:29105"/>
    </ligand>
</feature>
<dbReference type="InterPro" id="IPR003000">
    <property type="entry name" value="Sirtuin"/>
</dbReference>
<dbReference type="Proteomes" id="UP000256388">
    <property type="component" value="Unassembled WGS sequence"/>
</dbReference>
<evidence type="ECO:0000256" key="2">
    <source>
        <dbReference type="ARBA" id="ARBA00022679"/>
    </source>
</evidence>
<evidence type="ECO:0000256" key="3">
    <source>
        <dbReference type="ARBA" id="ARBA00023027"/>
    </source>
</evidence>
<name>A0A347ZSN9_9CHLR</name>
<evidence type="ECO:0000256" key="1">
    <source>
        <dbReference type="ARBA" id="ARBA00012928"/>
    </source>
</evidence>
<dbReference type="Gene3D" id="3.30.1600.10">
    <property type="entry name" value="SIR2/SIRT2 'Small Domain"/>
    <property type="match status" value="1"/>
</dbReference>
<accession>A0A347ZSN9</accession>
<gene>
    <name evidence="6" type="ORF">DFR64_0981</name>
</gene>
<dbReference type="InterPro" id="IPR050134">
    <property type="entry name" value="NAD-dep_sirtuin_deacylases"/>
</dbReference>
<dbReference type="EC" id="2.3.1.286" evidence="1"/>
<feature type="active site" description="Proton acceptor" evidence="4">
    <location>
        <position position="126"/>
    </location>
</feature>
<keyword evidence="4" id="KW-0479">Metal-binding</keyword>
<dbReference type="AlphaFoldDB" id="A0A347ZSN9"/>
<dbReference type="GO" id="GO:0070403">
    <property type="term" value="F:NAD+ binding"/>
    <property type="evidence" value="ECO:0007669"/>
    <property type="project" value="InterPro"/>
</dbReference>